<evidence type="ECO:0000256" key="2">
    <source>
        <dbReference type="SAM" id="SignalP"/>
    </source>
</evidence>
<keyword evidence="2" id="KW-0732">Signal</keyword>
<accession>A0AA43RIK8</accession>
<reference evidence="4" key="1">
    <citation type="submission" date="2023-07" db="EMBL/GenBank/DDBJ databases">
        <title>Between Cages and Wild: Unraveling the Impact of Captivity on Animal Microbiomes and Antimicrobial Resistance.</title>
        <authorList>
            <person name="Schmartz G.P."/>
            <person name="Rehner J."/>
            <person name="Schuff M.J."/>
            <person name="Becker S.L."/>
            <person name="Kravczyk M."/>
            <person name="Gurevich A."/>
            <person name="Francke R."/>
            <person name="Mueller R."/>
            <person name="Keller V."/>
            <person name="Keller A."/>
        </authorList>
    </citation>
    <scope>NUCLEOTIDE SEQUENCE</scope>
    <source>
        <strain evidence="4">S12M_St_49</strain>
    </source>
</reference>
<name>A0AA43RIK8_9ACTN</name>
<evidence type="ECO:0000313" key="4">
    <source>
        <dbReference type="EMBL" id="MDO4841506.1"/>
    </source>
</evidence>
<evidence type="ECO:0000313" key="5">
    <source>
        <dbReference type="Proteomes" id="UP001168575"/>
    </source>
</evidence>
<gene>
    <name evidence="4" type="ORF">Q3982_02375</name>
</gene>
<protein>
    <submittedName>
        <fullName evidence="4">S-layer homology domain-containing protein</fullName>
    </submittedName>
</protein>
<feature type="compositionally biased region" description="Low complexity" evidence="1">
    <location>
        <begin position="32"/>
        <end position="41"/>
    </location>
</feature>
<comment type="caution">
    <text evidence="4">The sequence shown here is derived from an EMBL/GenBank/DDBJ whole genome shotgun (WGS) entry which is preliminary data.</text>
</comment>
<feature type="region of interest" description="Disordered" evidence="1">
    <location>
        <begin position="23"/>
        <end position="49"/>
    </location>
</feature>
<feature type="region of interest" description="Disordered" evidence="1">
    <location>
        <begin position="309"/>
        <end position="446"/>
    </location>
</feature>
<dbReference type="Proteomes" id="UP001168575">
    <property type="component" value="Unassembled WGS sequence"/>
</dbReference>
<dbReference type="InterPro" id="IPR011050">
    <property type="entry name" value="Pectin_lyase_fold/virulence"/>
</dbReference>
<dbReference type="Pfam" id="PF00395">
    <property type="entry name" value="SLH"/>
    <property type="match status" value="1"/>
</dbReference>
<evidence type="ECO:0000256" key="1">
    <source>
        <dbReference type="SAM" id="MobiDB-lite"/>
    </source>
</evidence>
<dbReference type="InterPro" id="IPR012334">
    <property type="entry name" value="Pectin_lyas_fold"/>
</dbReference>
<dbReference type="EMBL" id="JAUMVS010000023">
    <property type="protein sequence ID" value="MDO4841506.1"/>
    <property type="molecule type" value="Genomic_DNA"/>
</dbReference>
<feature type="compositionally biased region" description="Acidic residues" evidence="1">
    <location>
        <begin position="386"/>
        <end position="395"/>
    </location>
</feature>
<feature type="compositionally biased region" description="Acidic residues" evidence="1">
    <location>
        <begin position="314"/>
        <end position="337"/>
    </location>
</feature>
<dbReference type="InterPro" id="IPR001119">
    <property type="entry name" value="SLH_dom"/>
</dbReference>
<dbReference type="PROSITE" id="PS51272">
    <property type="entry name" value="SLH"/>
    <property type="match status" value="1"/>
</dbReference>
<proteinExistence type="predicted"/>
<dbReference type="Pfam" id="PF13229">
    <property type="entry name" value="Beta_helix"/>
    <property type="match status" value="1"/>
</dbReference>
<feature type="domain" description="SLH" evidence="3">
    <location>
        <begin position="506"/>
        <end position="569"/>
    </location>
</feature>
<dbReference type="SUPFAM" id="SSF51126">
    <property type="entry name" value="Pectin lyase-like"/>
    <property type="match status" value="1"/>
</dbReference>
<organism evidence="4 5">
    <name type="scientific">Phoenicibacter congonensis</name>
    <dbReference type="NCBI Taxonomy" id="1944646"/>
    <lineage>
        <taxon>Bacteria</taxon>
        <taxon>Bacillati</taxon>
        <taxon>Actinomycetota</taxon>
        <taxon>Coriobacteriia</taxon>
        <taxon>Eggerthellales</taxon>
        <taxon>Eggerthellaceae</taxon>
        <taxon>Phoenicibacter</taxon>
    </lineage>
</organism>
<feature type="compositionally biased region" description="Acidic residues" evidence="1">
    <location>
        <begin position="408"/>
        <end position="418"/>
    </location>
</feature>
<dbReference type="AlphaFoldDB" id="A0AA43RIK8"/>
<feature type="chain" id="PRO_5041398059" evidence="2">
    <location>
        <begin position="25"/>
        <end position="622"/>
    </location>
</feature>
<feature type="compositionally biased region" description="Acidic residues" evidence="1">
    <location>
        <begin position="369"/>
        <end position="379"/>
    </location>
</feature>
<feature type="compositionally biased region" description="Acidic residues" evidence="1">
    <location>
        <begin position="347"/>
        <end position="361"/>
    </location>
</feature>
<feature type="signal peptide" evidence="2">
    <location>
        <begin position="1"/>
        <end position="24"/>
    </location>
</feature>
<keyword evidence="5" id="KW-1185">Reference proteome</keyword>
<evidence type="ECO:0000259" key="3">
    <source>
        <dbReference type="PROSITE" id="PS51272"/>
    </source>
</evidence>
<dbReference type="Gene3D" id="2.160.20.10">
    <property type="entry name" value="Single-stranded right-handed beta-helix, Pectin lyase-like"/>
    <property type="match status" value="1"/>
</dbReference>
<dbReference type="InterPro" id="IPR039448">
    <property type="entry name" value="Beta_helix"/>
</dbReference>
<sequence length="622" mass="66818">MKRKTITALLIIAMIMGISAPAYAEDTPNDAEPPQTQEQPQPQEPQEETSVVVSTLDELQAAVAAAEDGDTIQIAATITLNANILETEKEITLTNAESYTGDLFRMGNGAKVSGFRFLASASRVIVGSGSEGVTTEITNCQFVGDAETTQTIIDIYGGFTSDNLFLVSGCSFSGATNSAICIKPNVTLTVQNCSFANNRTNIQGGAISNAGIVVVEGCSIVDNYATAGGGLFNSGTMTISDCLISGNATENEKFGSDIFSVGTLTISDAQKDGEGYYEETTGQKVPLPLTASTDTAKLVYLIDEQAAEYFAPEVGDEPEDEDTDTDTDEPTDPDTTPDTEPTNPDTPPDDPEDGGEDDDIPEQQPTQPPEDDDGGEDTPEQPTQPEEPEDDDNSDNDTNTPVEPSEPPQEDDDSEDDYSPPIYIRPPHRPSVPAVPDPDPEEEVEPELTPTLVCGKAAIDMSRSVVLQGYGDSDLHLEDSLTRAQLATIICRLLDDESIAAFSIDNRQHFADVPADMWCYEYVQIIAKAGIVYGVGGGNYDPNGTVTWAQVLTVLSRFVEPQEYNLQNIDYDGWALQSVQTAAAFGWIEDSTDFSPDDIISRGALVQLVNGILENYRNISEE</sequence>